<name>A0ABW7A9W2_9ACTN</name>
<dbReference type="PRINTS" id="PR00038">
    <property type="entry name" value="HTHLUXR"/>
</dbReference>
<keyword evidence="6" id="KW-1185">Reference proteome</keyword>
<evidence type="ECO:0000256" key="2">
    <source>
        <dbReference type="ARBA" id="ARBA00023125"/>
    </source>
</evidence>
<dbReference type="InterPro" id="IPR036388">
    <property type="entry name" value="WH-like_DNA-bd_sf"/>
</dbReference>
<reference evidence="5 6" key="1">
    <citation type="submission" date="2024-10" db="EMBL/GenBank/DDBJ databases">
        <authorList>
            <person name="Topkara A.R."/>
            <person name="Saygin H."/>
        </authorList>
    </citation>
    <scope>NUCLEOTIDE SEQUENCE [LARGE SCALE GENOMIC DNA]</scope>
    <source>
        <strain evidence="5 6">M3C6</strain>
    </source>
</reference>
<evidence type="ECO:0000259" key="4">
    <source>
        <dbReference type="PROSITE" id="PS50043"/>
    </source>
</evidence>
<dbReference type="Proteomes" id="UP001603978">
    <property type="component" value="Unassembled WGS sequence"/>
</dbReference>
<sequence length="55" mass="5937">MLRLVGRGLTNAEIGVELFIGEATVKTYLLRSFKKLGVSDRTAAVMAALERGLLS</sequence>
<keyword evidence="2" id="KW-0238">DNA-binding</keyword>
<dbReference type="PROSITE" id="PS00622">
    <property type="entry name" value="HTH_LUXR_1"/>
    <property type="match status" value="1"/>
</dbReference>
<dbReference type="RefSeq" id="WP_393164908.1">
    <property type="nucleotide sequence ID" value="NZ_JBICRM010000007.1"/>
</dbReference>
<keyword evidence="1" id="KW-0805">Transcription regulation</keyword>
<accession>A0ABW7A9W2</accession>
<dbReference type="SMART" id="SM00421">
    <property type="entry name" value="HTH_LUXR"/>
    <property type="match status" value="1"/>
</dbReference>
<protein>
    <submittedName>
        <fullName evidence="5">Response regulator transcription factor</fullName>
    </submittedName>
</protein>
<evidence type="ECO:0000256" key="3">
    <source>
        <dbReference type="ARBA" id="ARBA00023163"/>
    </source>
</evidence>
<dbReference type="EMBL" id="JBICRM010000007">
    <property type="protein sequence ID" value="MFG1704132.1"/>
    <property type="molecule type" value="Genomic_DNA"/>
</dbReference>
<dbReference type="InterPro" id="IPR000792">
    <property type="entry name" value="Tscrpt_reg_LuxR_C"/>
</dbReference>
<dbReference type="PROSITE" id="PS50043">
    <property type="entry name" value="HTH_LUXR_2"/>
    <property type="match status" value="1"/>
</dbReference>
<organism evidence="5 6">
    <name type="scientific">Nonomuraea marmarensis</name>
    <dbReference type="NCBI Taxonomy" id="3351344"/>
    <lineage>
        <taxon>Bacteria</taxon>
        <taxon>Bacillati</taxon>
        <taxon>Actinomycetota</taxon>
        <taxon>Actinomycetes</taxon>
        <taxon>Streptosporangiales</taxon>
        <taxon>Streptosporangiaceae</taxon>
        <taxon>Nonomuraea</taxon>
    </lineage>
</organism>
<dbReference type="Pfam" id="PF00196">
    <property type="entry name" value="GerE"/>
    <property type="match status" value="1"/>
</dbReference>
<evidence type="ECO:0000256" key="1">
    <source>
        <dbReference type="ARBA" id="ARBA00023015"/>
    </source>
</evidence>
<feature type="domain" description="HTH luxR-type" evidence="4">
    <location>
        <begin position="1"/>
        <end position="52"/>
    </location>
</feature>
<proteinExistence type="predicted"/>
<dbReference type="PANTHER" id="PTHR44688:SF16">
    <property type="entry name" value="DNA-BINDING TRANSCRIPTIONAL ACTIVATOR DEVR_DOSR"/>
    <property type="match status" value="1"/>
</dbReference>
<dbReference type="SUPFAM" id="SSF46894">
    <property type="entry name" value="C-terminal effector domain of the bipartite response regulators"/>
    <property type="match status" value="1"/>
</dbReference>
<dbReference type="Gene3D" id="1.10.10.10">
    <property type="entry name" value="Winged helix-like DNA-binding domain superfamily/Winged helix DNA-binding domain"/>
    <property type="match status" value="1"/>
</dbReference>
<dbReference type="InterPro" id="IPR016032">
    <property type="entry name" value="Sig_transdc_resp-reg_C-effctor"/>
</dbReference>
<evidence type="ECO:0000313" key="6">
    <source>
        <dbReference type="Proteomes" id="UP001603978"/>
    </source>
</evidence>
<evidence type="ECO:0000313" key="5">
    <source>
        <dbReference type="EMBL" id="MFG1704132.1"/>
    </source>
</evidence>
<gene>
    <name evidence="5" type="ORF">ACFLIM_13150</name>
</gene>
<keyword evidence="3" id="KW-0804">Transcription</keyword>
<dbReference type="CDD" id="cd06170">
    <property type="entry name" value="LuxR_C_like"/>
    <property type="match status" value="1"/>
</dbReference>
<dbReference type="PANTHER" id="PTHR44688">
    <property type="entry name" value="DNA-BINDING TRANSCRIPTIONAL ACTIVATOR DEVR_DOSR"/>
    <property type="match status" value="1"/>
</dbReference>
<comment type="caution">
    <text evidence="5">The sequence shown here is derived from an EMBL/GenBank/DDBJ whole genome shotgun (WGS) entry which is preliminary data.</text>
</comment>